<keyword evidence="3" id="KW-1003">Cell membrane</keyword>
<evidence type="ECO:0000256" key="3">
    <source>
        <dbReference type="ARBA" id="ARBA00022475"/>
    </source>
</evidence>
<dbReference type="PANTHER" id="PTHR43044:SF2">
    <property type="entry name" value="POLYSULPHIDE REDUCTASE NRFD"/>
    <property type="match status" value="1"/>
</dbReference>
<feature type="transmembrane region" description="Helical" evidence="8">
    <location>
        <begin position="239"/>
        <end position="259"/>
    </location>
</feature>
<feature type="transmembrane region" description="Helical" evidence="8">
    <location>
        <begin position="199"/>
        <end position="218"/>
    </location>
</feature>
<keyword evidence="10" id="KW-1185">Reference proteome</keyword>
<sequence length="404" mass="44276">MLERAFRNCGRGYWLWLAFLLAAAAMGFHFYMRQFAEGLGITGLSRDVSWGLYIGQFTFFVGVAASSVMVVLPHYLHGVKAFGRITVLGEFLAVGAVVMCLLFVMIDMGMPTRLFNVLIYATPTSPLFWDMNGYLVLNLITGWNVLEAEYKGAPVSGWVKPLIYLSIPWAFSIHTVTAFIYSGLPGRDFWLTALTAPKFLASAFATGPALLILLCFILKRAAGFDAGQQAIRRLALIQTYAMIITVFMVAVEFFTAYYSQVPGHVEALDYLFFGSPSHSAYVGLMRLFAVLSLAALILLINRGTRENEKTLLLASVCVFAAMLIEKGISFVPGGFVNHPFGQSSEYLPTLPEAGIIAGVWAIGALTVSLFYRVVVAVKADESQAPDALRPEREGSTWASRSLSS</sequence>
<dbReference type="eggNOG" id="COG5557">
    <property type="taxonomic scope" value="Bacteria"/>
</dbReference>
<proteinExistence type="inferred from homology"/>
<keyword evidence="6 8" id="KW-0472">Membrane</keyword>
<comment type="subcellular location">
    <subcellularLocation>
        <location evidence="1">Cell membrane</location>
        <topology evidence="1">Multi-pass membrane protein</topology>
    </subcellularLocation>
</comment>
<dbReference type="Pfam" id="PF03916">
    <property type="entry name" value="NrfD"/>
    <property type="match status" value="1"/>
</dbReference>
<dbReference type="InterPro" id="IPR005614">
    <property type="entry name" value="NrfD-like"/>
</dbReference>
<keyword evidence="4 8" id="KW-0812">Transmembrane</keyword>
<feature type="transmembrane region" description="Helical" evidence="8">
    <location>
        <begin position="355"/>
        <end position="374"/>
    </location>
</feature>
<dbReference type="AlphaFoldDB" id="F7NFF6"/>
<feature type="region of interest" description="Disordered" evidence="7">
    <location>
        <begin position="384"/>
        <end position="404"/>
    </location>
</feature>
<name>F7NFF6_9FIRM</name>
<reference evidence="9 10" key="1">
    <citation type="journal article" date="2011" name="EMBO J.">
        <title>Structural diversity of bacterial flagellar motors.</title>
        <authorList>
            <person name="Chen S."/>
            <person name="Beeby M."/>
            <person name="Murphy G.E."/>
            <person name="Leadbetter J.R."/>
            <person name="Hendrixson D.R."/>
            <person name="Briegel A."/>
            <person name="Li Z."/>
            <person name="Shi J."/>
            <person name="Tocheva E.I."/>
            <person name="Muller A."/>
            <person name="Dobro M.J."/>
            <person name="Jensen G.J."/>
        </authorList>
    </citation>
    <scope>NUCLEOTIDE SEQUENCE [LARGE SCALE GENOMIC DNA]</scope>
    <source>
        <strain evidence="9 10">DSM 6540</strain>
    </source>
</reference>
<feature type="transmembrane region" description="Helical" evidence="8">
    <location>
        <begin position="12"/>
        <end position="32"/>
    </location>
</feature>
<comment type="similarity">
    <text evidence="2">Belongs to the NrfD family.</text>
</comment>
<dbReference type="PANTHER" id="PTHR43044">
    <property type="match status" value="1"/>
</dbReference>
<dbReference type="GO" id="GO:0005886">
    <property type="term" value="C:plasma membrane"/>
    <property type="evidence" value="ECO:0007669"/>
    <property type="project" value="UniProtKB-SubCell"/>
</dbReference>
<dbReference type="EMBL" id="AFGF01000025">
    <property type="protein sequence ID" value="EGO65211.1"/>
    <property type="molecule type" value="Genomic_DNA"/>
</dbReference>
<feature type="transmembrane region" description="Helical" evidence="8">
    <location>
        <begin position="52"/>
        <end position="73"/>
    </location>
</feature>
<dbReference type="RefSeq" id="WP_004093078.1">
    <property type="nucleotide sequence ID" value="NZ_AFGF01000025.1"/>
</dbReference>
<accession>F7NFF6</accession>
<evidence type="ECO:0000256" key="4">
    <source>
        <dbReference type="ARBA" id="ARBA00022692"/>
    </source>
</evidence>
<evidence type="ECO:0000256" key="8">
    <source>
        <dbReference type="SAM" id="Phobius"/>
    </source>
</evidence>
<keyword evidence="5 8" id="KW-1133">Transmembrane helix</keyword>
<gene>
    <name evidence="9" type="ORF">ALO_03916</name>
</gene>
<organism evidence="9 10">
    <name type="scientific">Acetonema longum DSM 6540</name>
    <dbReference type="NCBI Taxonomy" id="1009370"/>
    <lineage>
        <taxon>Bacteria</taxon>
        <taxon>Bacillati</taxon>
        <taxon>Bacillota</taxon>
        <taxon>Negativicutes</taxon>
        <taxon>Acetonemataceae</taxon>
        <taxon>Acetonema</taxon>
    </lineage>
</organism>
<feature type="transmembrane region" description="Helical" evidence="8">
    <location>
        <begin position="126"/>
        <end position="146"/>
    </location>
</feature>
<evidence type="ECO:0000313" key="10">
    <source>
        <dbReference type="Proteomes" id="UP000003240"/>
    </source>
</evidence>
<evidence type="ECO:0000256" key="7">
    <source>
        <dbReference type="SAM" id="MobiDB-lite"/>
    </source>
</evidence>
<feature type="transmembrane region" description="Helical" evidence="8">
    <location>
        <begin position="162"/>
        <end position="184"/>
    </location>
</feature>
<dbReference type="InterPro" id="IPR054823">
    <property type="entry name" value="DsrP-like"/>
</dbReference>
<comment type="caution">
    <text evidence="9">The sequence shown here is derived from an EMBL/GenBank/DDBJ whole genome shotgun (WGS) entry which is preliminary data.</text>
</comment>
<feature type="transmembrane region" description="Helical" evidence="8">
    <location>
        <begin position="279"/>
        <end position="299"/>
    </location>
</feature>
<dbReference type="STRING" id="1009370.ALO_03916"/>
<feature type="transmembrane region" description="Helical" evidence="8">
    <location>
        <begin position="311"/>
        <end position="335"/>
    </location>
</feature>
<evidence type="ECO:0000256" key="5">
    <source>
        <dbReference type="ARBA" id="ARBA00022989"/>
    </source>
</evidence>
<evidence type="ECO:0000313" key="9">
    <source>
        <dbReference type="EMBL" id="EGO65211.1"/>
    </source>
</evidence>
<evidence type="ECO:0000256" key="2">
    <source>
        <dbReference type="ARBA" id="ARBA00008929"/>
    </source>
</evidence>
<evidence type="ECO:0000256" key="1">
    <source>
        <dbReference type="ARBA" id="ARBA00004651"/>
    </source>
</evidence>
<dbReference type="NCBIfam" id="NF045798">
    <property type="entry name" value="DsrP"/>
    <property type="match status" value="1"/>
</dbReference>
<dbReference type="OrthoDB" id="9768846at2"/>
<dbReference type="Proteomes" id="UP000003240">
    <property type="component" value="Unassembled WGS sequence"/>
</dbReference>
<feature type="transmembrane region" description="Helical" evidence="8">
    <location>
        <begin position="85"/>
        <end position="106"/>
    </location>
</feature>
<protein>
    <submittedName>
        <fullName evidence="9">Polysulphide reductase, NrfD</fullName>
    </submittedName>
</protein>
<evidence type="ECO:0000256" key="6">
    <source>
        <dbReference type="ARBA" id="ARBA00023136"/>
    </source>
</evidence>